<dbReference type="AlphaFoldDB" id="A0A820DG30"/>
<accession>A0A820DG30</accession>
<feature type="transmembrane region" description="Helical" evidence="2">
    <location>
        <begin position="39"/>
        <end position="61"/>
    </location>
</feature>
<sequence length="96" mass="10349">MGDVGTIQLPMHNQHQIVSKPDIYWISETPNRFTRLRTLIVICGIIGAVIFLVALIIPAVLTNGRSTSFTTTTTTTTTTTQTTTTSTSTTSTTTST</sequence>
<gene>
    <name evidence="3" type="ORF">OXD698_LOCUS42429</name>
</gene>
<comment type="caution">
    <text evidence="3">The sequence shown here is derived from an EMBL/GenBank/DDBJ whole genome shotgun (WGS) entry which is preliminary data.</text>
</comment>
<organism evidence="3 4">
    <name type="scientific">Adineta steineri</name>
    <dbReference type="NCBI Taxonomy" id="433720"/>
    <lineage>
        <taxon>Eukaryota</taxon>
        <taxon>Metazoa</taxon>
        <taxon>Spiralia</taxon>
        <taxon>Gnathifera</taxon>
        <taxon>Rotifera</taxon>
        <taxon>Eurotatoria</taxon>
        <taxon>Bdelloidea</taxon>
        <taxon>Adinetida</taxon>
        <taxon>Adinetidae</taxon>
        <taxon>Adineta</taxon>
    </lineage>
</organism>
<keyword evidence="2" id="KW-0812">Transmembrane</keyword>
<proteinExistence type="predicted"/>
<evidence type="ECO:0000313" key="3">
    <source>
        <dbReference type="EMBL" id="CAF4231580.1"/>
    </source>
</evidence>
<keyword evidence="2" id="KW-0472">Membrane</keyword>
<evidence type="ECO:0000256" key="2">
    <source>
        <dbReference type="SAM" id="Phobius"/>
    </source>
</evidence>
<protein>
    <submittedName>
        <fullName evidence="3">Uncharacterized protein</fullName>
    </submittedName>
</protein>
<evidence type="ECO:0000256" key="1">
    <source>
        <dbReference type="SAM" id="MobiDB-lite"/>
    </source>
</evidence>
<reference evidence="3" key="1">
    <citation type="submission" date="2021-02" db="EMBL/GenBank/DDBJ databases">
        <authorList>
            <person name="Nowell W R."/>
        </authorList>
    </citation>
    <scope>NUCLEOTIDE SEQUENCE</scope>
</reference>
<dbReference type="Proteomes" id="UP000663844">
    <property type="component" value="Unassembled WGS sequence"/>
</dbReference>
<feature type="non-terminal residue" evidence="3">
    <location>
        <position position="1"/>
    </location>
</feature>
<feature type="region of interest" description="Disordered" evidence="1">
    <location>
        <begin position="66"/>
        <end position="96"/>
    </location>
</feature>
<evidence type="ECO:0000313" key="4">
    <source>
        <dbReference type="Proteomes" id="UP000663844"/>
    </source>
</evidence>
<keyword evidence="2" id="KW-1133">Transmembrane helix</keyword>
<dbReference type="EMBL" id="CAJOAZ010011095">
    <property type="protein sequence ID" value="CAF4231580.1"/>
    <property type="molecule type" value="Genomic_DNA"/>
</dbReference>
<name>A0A820DG30_9BILA</name>